<evidence type="ECO:0000256" key="1">
    <source>
        <dbReference type="ARBA" id="ARBA00023125"/>
    </source>
</evidence>
<feature type="domain" description="HTH tetR-type" evidence="3">
    <location>
        <begin position="1"/>
        <end position="34"/>
    </location>
</feature>
<reference evidence="4" key="1">
    <citation type="submission" date="2022-05" db="EMBL/GenBank/DDBJ databases">
        <title>Complete genome sequence of toluene-degrading Gulosibacter sediminis strain ACHW.36C.</title>
        <authorList>
            <person name="Wai A.C."/>
            <person name="Lai G.K."/>
            <person name="Griffin S.D."/>
            <person name="Leung F.C."/>
        </authorList>
    </citation>
    <scope>NUCLEOTIDE SEQUENCE [LARGE SCALE GENOMIC DNA]</scope>
    <source>
        <strain evidence="4">ACHW.36C</strain>
    </source>
</reference>
<dbReference type="PROSITE" id="PS50977">
    <property type="entry name" value="HTH_TETR_2"/>
    <property type="match status" value="1"/>
</dbReference>
<evidence type="ECO:0000313" key="4">
    <source>
        <dbReference type="EMBL" id="UQN16108.1"/>
    </source>
</evidence>
<evidence type="ECO:0000259" key="3">
    <source>
        <dbReference type="PROSITE" id="PS50977"/>
    </source>
</evidence>
<evidence type="ECO:0000256" key="2">
    <source>
        <dbReference type="PROSITE-ProRule" id="PRU00335"/>
    </source>
</evidence>
<comment type="caution">
    <text evidence="2">Lacks conserved residue(s) required for the propagation of feature annotation.</text>
</comment>
<accession>A0ABY4N4F9</accession>
<protein>
    <recommendedName>
        <fullName evidence="3">HTH tetR-type domain-containing protein</fullName>
    </recommendedName>
</protein>
<dbReference type="EMBL" id="CP097160">
    <property type="protein sequence ID" value="UQN16108.1"/>
    <property type="molecule type" value="Genomic_DNA"/>
</dbReference>
<dbReference type="Pfam" id="PF17754">
    <property type="entry name" value="TetR_C_14"/>
    <property type="match status" value="1"/>
</dbReference>
<gene>
    <name evidence="4" type="ORF">M3M28_06990</name>
</gene>
<organism evidence="4">
    <name type="scientific">Gulosibacter sediminis</name>
    <dbReference type="NCBI Taxonomy" id="1729695"/>
    <lineage>
        <taxon>Bacteria</taxon>
        <taxon>Bacillati</taxon>
        <taxon>Actinomycetota</taxon>
        <taxon>Actinomycetes</taxon>
        <taxon>Micrococcales</taxon>
        <taxon>Microbacteriaceae</taxon>
        <taxon>Gulosibacter</taxon>
    </lineage>
</organism>
<sequence length="159" mass="16981">MAKALGVSRATFFRYLASKDEIIVTALTGSDSQFADAYAEAETAATDSEWARLRLAVTPAFRIAEDQPERQRAQLQLIHSQPAVGAKLRRARAPQIESLAAAVVASGHDDFAAQVLAAATIAALDRRWTSWAAHEGASLSDLLDQAFATLATASQPSRS</sequence>
<name>A0ABY4N4F9_9MICO</name>
<dbReference type="InterPro" id="IPR001647">
    <property type="entry name" value="HTH_TetR"/>
</dbReference>
<keyword evidence="1 2" id="KW-0238">DNA-binding</keyword>
<dbReference type="InterPro" id="IPR041347">
    <property type="entry name" value="MftR_C"/>
</dbReference>
<proteinExistence type="predicted"/>
<dbReference type="Gene3D" id="1.10.357.10">
    <property type="entry name" value="Tetracycline Repressor, domain 2"/>
    <property type="match status" value="1"/>
</dbReference>